<dbReference type="InterPro" id="IPR013784">
    <property type="entry name" value="Carb-bd-like_fold"/>
</dbReference>
<comment type="caution">
    <text evidence="2">The sequence shown here is derived from an EMBL/GenBank/DDBJ whole genome shotgun (WGS) entry which is preliminary data.</text>
</comment>
<dbReference type="InterPro" id="IPR006047">
    <property type="entry name" value="GH13_cat_dom"/>
</dbReference>
<dbReference type="SMART" id="SM00642">
    <property type="entry name" value="Aamy"/>
    <property type="match status" value="1"/>
</dbReference>
<dbReference type="AlphaFoldDB" id="A0A4Q7DI26"/>
<dbReference type="InterPro" id="IPR013783">
    <property type="entry name" value="Ig-like_fold"/>
</dbReference>
<dbReference type="SUPFAM" id="SSF49452">
    <property type="entry name" value="Starch-binding domain-like"/>
    <property type="match status" value="1"/>
</dbReference>
<sequence>MIRASQRGYSHIQISPMQYAPALLNTWNSAYQPYIMILNDQNLTQQPTTQSKPTALPVAPYAPYYPRPFNEPSYGGYQCGFWKYNAPWESPAVFDSANCILVNGVVPALKASGPASTSIANTLSDLTSYGVSIPDSTSTAQNSKKNITVGYMPQSRLYGGITDLTTFIQAAKNVTPSVGVIVDVVFAHVTFDMQDATNKAVLHPMKIAGLNVAQDFKTFPDGFFKSQSSWEGFGPQLNLGNSYVQDMIVGYLRILRDIGVAGIRIDNSKATSPSNWQSIFQKAKNKGITFDRGYGEAYDYSLSTVTPYAQVTPMEDFILQNSLAKSCIANSNNGSIGKLIMPAALGNAQSGATFSVNHDMFPNIGGSRNGFYNSGMHTYDSLGMVHNANGGTDPKQTLPGNPSICIICAEERTNPAFIINSQLANAYLLAKRDGSPLIMRFEDEVGSQPVSAVSPYTKQKIQVATGDFADIIKNALAFRKAMDDKNAQYEYMVKLDDNTLLIARQFGFAVINVGPNNRSITSNDLKKDSNVNIPNGVYKDEAGASYTKSSSSFSATAYSRNVKYFTYDSFTTVFSLRTTKSNVYLVGGATELGNWNTANAIPMSGSSALSMSVKFNTPYASVPYKYIQKNGAAITWYPGNDLTIPTGAATTNDTW</sequence>
<dbReference type="SUPFAM" id="SSF51445">
    <property type="entry name" value="(Trans)glycosidases"/>
    <property type="match status" value="1"/>
</dbReference>
<evidence type="ECO:0000313" key="3">
    <source>
        <dbReference type="Proteomes" id="UP000293550"/>
    </source>
</evidence>
<dbReference type="Pfam" id="PF00686">
    <property type="entry name" value="CBM_20"/>
    <property type="match status" value="1"/>
</dbReference>
<dbReference type="Proteomes" id="UP000293550">
    <property type="component" value="Unassembled WGS sequence"/>
</dbReference>
<reference evidence="2 3" key="1">
    <citation type="submission" date="2018-10" db="EMBL/GenBank/DDBJ databases">
        <title>An updated phylogeny of the Alphaproteobacteria reveals that the parasitic Rickettsiales and Holosporales have independent origins.</title>
        <authorList>
            <person name="Munoz-Gomez S.A."/>
            <person name="Hess S."/>
            <person name="Burger G."/>
            <person name="Lang B.F."/>
            <person name="Susko E."/>
            <person name="Slamovits C.H."/>
            <person name="Roger A.J."/>
        </authorList>
    </citation>
    <scope>NUCLEOTIDE SEQUENCE [LARGE SCALE GENOMIC DNA]</scope>
    <source>
        <strain evidence="2">HOLO01</strain>
    </source>
</reference>
<dbReference type="PROSITE" id="PS51166">
    <property type="entry name" value="CBM20"/>
    <property type="match status" value="1"/>
</dbReference>
<gene>
    <name evidence="2" type="ORF">EQU50_02200</name>
</gene>
<dbReference type="Gene3D" id="3.20.20.80">
    <property type="entry name" value="Glycosidases"/>
    <property type="match status" value="1"/>
</dbReference>
<organism evidence="2 3">
    <name type="scientific">Candidatus Finniella inopinata</name>
    <dbReference type="NCBI Taxonomy" id="1696036"/>
    <lineage>
        <taxon>Bacteria</taxon>
        <taxon>Pseudomonadati</taxon>
        <taxon>Pseudomonadota</taxon>
        <taxon>Alphaproteobacteria</taxon>
        <taxon>Holosporales</taxon>
        <taxon>Candidatus Paracaedibacteraceae</taxon>
        <taxon>Candidatus Finniella</taxon>
    </lineage>
</organism>
<name>A0A4Q7DI26_9PROT</name>
<dbReference type="InterPro" id="IPR017853">
    <property type="entry name" value="GH"/>
</dbReference>
<feature type="domain" description="CBM20" evidence="1">
    <location>
        <begin position="564"/>
        <end position="655"/>
    </location>
</feature>
<dbReference type="SMART" id="SM01065">
    <property type="entry name" value="CBM_2"/>
    <property type="match status" value="1"/>
</dbReference>
<evidence type="ECO:0000313" key="2">
    <source>
        <dbReference type="EMBL" id="RZI46423.1"/>
    </source>
</evidence>
<keyword evidence="3" id="KW-1185">Reference proteome</keyword>
<dbReference type="InterPro" id="IPR002044">
    <property type="entry name" value="CBM20"/>
</dbReference>
<protein>
    <recommendedName>
        <fullName evidence="1">CBM20 domain-containing protein</fullName>
    </recommendedName>
</protein>
<evidence type="ECO:0000259" key="1">
    <source>
        <dbReference type="PROSITE" id="PS51166"/>
    </source>
</evidence>
<proteinExistence type="predicted"/>
<accession>A0A4Q7DI26</accession>
<dbReference type="Gene3D" id="2.60.40.10">
    <property type="entry name" value="Immunoglobulins"/>
    <property type="match status" value="1"/>
</dbReference>
<dbReference type="EMBL" id="SCFB01000004">
    <property type="protein sequence ID" value="RZI46423.1"/>
    <property type="molecule type" value="Genomic_DNA"/>
</dbReference>
<dbReference type="GO" id="GO:0005975">
    <property type="term" value="P:carbohydrate metabolic process"/>
    <property type="evidence" value="ECO:0007669"/>
    <property type="project" value="InterPro"/>
</dbReference>
<dbReference type="GO" id="GO:2001070">
    <property type="term" value="F:starch binding"/>
    <property type="evidence" value="ECO:0007669"/>
    <property type="project" value="InterPro"/>
</dbReference>